<name>A0A8K0FYP0_IGNLU</name>
<dbReference type="Proteomes" id="UP000801492">
    <property type="component" value="Unassembled WGS sequence"/>
</dbReference>
<sequence>MSRWKSLKRRATHDSGLPSPVARIMQSAFAHRFFGRPRRPCRTDDYCTEAANRLVNIQIKKVKNKQPYEGEECLETYNRGEKNGSHVEKKIKRDDKRLRNYIDGAYNGVRCTVCDEAIHNEKMILKEARKQWLEIPSS</sequence>
<evidence type="ECO:0000313" key="1">
    <source>
        <dbReference type="EMBL" id="KAF2879751.1"/>
    </source>
</evidence>
<dbReference type="AlphaFoldDB" id="A0A8K0FYP0"/>
<evidence type="ECO:0000313" key="2">
    <source>
        <dbReference type="Proteomes" id="UP000801492"/>
    </source>
</evidence>
<proteinExistence type="predicted"/>
<reference evidence="1" key="1">
    <citation type="submission" date="2019-08" db="EMBL/GenBank/DDBJ databases">
        <title>The genome of the North American firefly Photinus pyralis.</title>
        <authorList>
            <consortium name="Photinus pyralis genome working group"/>
            <person name="Fallon T.R."/>
            <person name="Sander Lower S.E."/>
            <person name="Weng J.-K."/>
        </authorList>
    </citation>
    <scope>NUCLEOTIDE SEQUENCE</scope>
    <source>
        <strain evidence="1">TRF0915ILg1</strain>
        <tissue evidence="1">Whole body</tissue>
    </source>
</reference>
<gene>
    <name evidence="1" type="ORF">ILUMI_26416</name>
</gene>
<comment type="caution">
    <text evidence="1">The sequence shown here is derived from an EMBL/GenBank/DDBJ whole genome shotgun (WGS) entry which is preliminary data.</text>
</comment>
<dbReference type="EMBL" id="VTPC01091079">
    <property type="protein sequence ID" value="KAF2879751.1"/>
    <property type="molecule type" value="Genomic_DNA"/>
</dbReference>
<accession>A0A8K0FYP0</accession>
<protein>
    <submittedName>
        <fullName evidence="1">Uncharacterized protein</fullName>
    </submittedName>
</protein>
<organism evidence="1 2">
    <name type="scientific">Ignelater luminosus</name>
    <name type="common">Cucubano</name>
    <name type="synonym">Pyrophorus luminosus</name>
    <dbReference type="NCBI Taxonomy" id="2038154"/>
    <lineage>
        <taxon>Eukaryota</taxon>
        <taxon>Metazoa</taxon>
        <taxon>Ecdysozoa</taxon>
        <taxon>Arthropoda</taxon>
        <taxon>Hexapoda</taxon>
        <taxon>Insecta</taxon>
        <taxon>Pterygota</taxon>
        <taxon>Neoptera</taxon>
        <taxon>Endopterygota</taxon>
        <taxon>Coleoptera</taxon>
        <taxon>Polyphaga</taxon>
        <taxon>Elateriformia</taxon>
        <taxon>Elateroidea</taxon>
        <taxon>Elateridae</taxon>
        <taxon>Agrypninae</taxon>
        <taxon>Pyrophorini</taxon>
        <taxon>Ignelater</taxon>
    </lineage>
</organism>
<keyword evidence="2" id="KW-1185">Reference proteome</keyword>